<proteinExistence type="predicted"/>
<name>A0ABN9F8G6_9NEOB</name>
<protein>
    <submittedName>
        <fullName evidence="1">Uncharacterized protein</fullName>
    </submittedName>
</protein>
<dbReference type="Proteomes" id="UP001162483">
    <property type="component" value="Unassembled WGS sequence"/>
</dbReference>
<gene>
    <name evidence="1" type="ORF">SPARVUS_LOCUS11363108</name>
</gene>
<accession>A0ABN9F8G6</accession>
<reference evidence="1" key="1">
    <citation type="submission" date="2023-05" db="EMBL/GenBank/DDBJ databases">
        <authorList>
            <person name="Stuckert A."/>
        </authorList>
    </citation>
    <scope>NUCLEOTIDE SEQUENCE</scope>
</reference>
<keyword evidence="2" id="KW-1185">Reference proteome</keyword>
<feature type="non-terminal residue" evidence="1">
    <location>
        <position position="55"/>
    </location>
</feature>
<sequence>MYRDLTQRSRTTIGAALSQEARTGNQCGVMFRNVNLLQLHFRPAVYLHGSDGKRL</sequence>
<evidence type="ECO:0000313" key="2">
    <source>
        <dbReference type="Proteomes" id="UP001162483"/>
    </source>
</evidence>
<evidence type="ECO:0000313" key="1">
    <source>
        <dbReference type="EMBL" id="CAI9592395.1"/>
    </source>
</evidence>
<comment type="caution">
    <text evidence="1">The sequence shown here is derived from an EMBL/GenBank/DDBJ whole genome shotgun (WGS) entry which is preliminary data.</text>
</comment>
<dbReference type="EMBL" id="CATNWA010016405">
    <property type="protein sequence ID" value="CAI9592395.1"/>
    <property type="molecule type" value="Genomic_DNA"/>
</dbReference>
<organism evidence="1 2">
    <name type="scientific">Staurois parvus</name>
    <dbReference type="NCBI Taxonomy" id="386267"/>
    <lineage>
        <taxon>Eukaryota</taxon>
        <taxon>Metazoa</taxon>
        <taxon>Chordata</taxon>
        <taxon>Craniata</taxon>
        <taxon>Vertebrata</taxon>
        <taxon>Euteleostomi</taxon>
        <taxon>Amphibia</taxon>
        <taxon>Batrachia</taxon>
        <taxon>Anura</taxon>
        <taxon>Neobatrachia</taxon>
        <taxon>Ranoidea</taxon>
        <taxon>Ranidae</taxon>
        <taxon>Staurois</taxon>
    </lineage>
</organism>